<evidence type="ECO:0000313" key="3">
    <source>
        <dbReference type="EMBL" id="SFK18261.1"/>
    </source>
</evidence>
<organism evidence="3 4">
    <name type="scientific">Desulfomicrobium apsheronum</name>
    <dbReference type="NCBI Taxonomy" id="52560"/>
    <lineage>
        <taxon>Bacteria</taxon>
        <taxon>Pseudomonadati</taxon>
        <taxon>Thermodesulfobacteriota</taxon>
        <taxon>Desulfovibrionia</taxon>
        <taxon>Desulfovibrionales</taxon>
        <taxon>Desulfomicrobiaceae</taxon>
        <taxon>Desulfomicrobium</taxon>
    </lineage>
</organism>
<dbReference type="AlphaFoldDB" id="A0A1I3XGQ7"/>
<dbReference type="InterPro" id="IPR019752">
    <property type="entry name" value="Pyrv/ketoisovalerate_OxRed_cat"/>
</dbReference>
<proteinExistence type="predicted"/>
<evidence type="ECO:0000259" key="2">
    <source>
        <dbReference type="Pfam" id="PF01558"/>
    </source>
</evidence>
<reference evidence="4" key="1">
    <citation type="submission" date="2016-10" db="EMBL/GenBank/DDBJ databases">
        <authorList>
            <person name="Varghese N."/>
            <person name="Submissions S."/>
        </authorList>
    </citation>
    <scope>NUCLEOTIDE SEQUENCE [LARGE SCALE GENOMIC DNA]</scope>
    <source>
        <strain evidence="4">DSM 5918</strain>
    </source>
</reference>
<evidence type="ECO:0000256" key="1">
    <source>
        <dbReference type="ARBA" id="ARBA00023002"/>
    </source>
</evidence>
<dbReference type="InterPro" id="IPR002869">
    <property type="entry name" value="Pyrv_flavodox_OxRed_cen"/>
</dbReference>
<dbReference type="Gene3D" id="3.40.920.10">
    <property type="entry name" value="Pyruvate-ferredoxin oxidoreductase, PFOR, domain III"/>
    <property type="match status" value="1"/>
</dbReference>
<keyword evidence="1" id="KW-0560">Oxidoreductase</keyword>
<dbReference type="OrthoDB" id="9789125at2"/>
<dbReference type="InterPro" id="IPR052554">
    <property type="entry name" value="2-oxoglutarate_synth_KorC"/>
</dbReference>
<feature type="domain" description="Pyruvate/ketoisovalerate oxidoreductase catalytic" evidence="2">
    <location>
        <begin position="13"/>
        <end position="177"/>
    </location>
</feature>
<gene>
    <name evidence="3" type="ORF">SAMN04488082_11651</name>
</gene>
<evidence type="ECO:0000313" key="4">
    <source>
        <dbReference type="Proteomes" id="UP000198635"/>
    </source>
</evidence>
<keyword evidence="4" id="KW-1185">Reference proteome</keyword>
<dbReference type="RefSeq" id="WP_092190702.1">
    <property type="nucleotide sequence ID" value="NZ_FORX01000016.1"/>
</dbReference>
<dbReference type="PANTHER" id="PTHR42730:SF1">
    <property type="entry name" value="2-OXOGLUTARATE SYNTHASE SUBUNIT KORC"/>
    <property type="match status" value="1"/>
</dbReference>
<dbReference type="Proteomes" id="UP000198635">
    <property type="component" value="Unassembled WGS sequence"/>
</dbReference>
<name>A0A1I3XGQ7_9BACT</name>
<protein>
    <submittedName>
        <fullName evidence="3">2-oxoglutarate ferredoxin oxidoreductase, gamma subunit</fullName>
    </submittedName>
</protein>
<accession>A0A1I3XGQ7</accession>
<dbReference type="Pfam" id="PF01558">
    <property type="entry name" value="POR"/>
    <property type="match status" value="1"/>
</dbReference>
<dbReference type="STRING" id="52560.SAMN04488082_11651"/>
<dbReference type="SUPFAM" id="SSF53323">
    <property type="entry name" value="Pyruvate-ferredoxin oxidoreductase, PFOR, domain III"/>
    <property type="match status" value="1"/>
</dbReference>
<sequence>MSIYQDAIIAGFGGQGVMLIGNLLAYAGMNAGLNVTYIPVYGPEMRGGTANCTVVVSDDVIGSPIIRSPVSLIIMNGPSLDKFQPQLQDGGVLILNSSLIDPAQTDKNRVKVYAVPVNEIADGLGNTRMANMVAIGAYVQATGIMPVKQVQDSLDSVISSHYSHMIPKNAAAIQAGADYVIANGQYA</sequence>
<dbReference type="EMBL" id="FORX01000016">
    <property type="protein sequence ID" value="SFK18261.1"/>
    <property type="molecule type" value="Genomic_DNA"/>
</dbReference>
<dbReference type="GO" id="GO:0016903">
    <property type="term" value="F:oxidoreductase activity, acting on the aldehyde or oxo group of donors"/>
    <property type="evidence" value="ECO:0007669"/>
    <property type="project" value="InterPro"/>
</dbReference>
<dbReference type="PANTHER" id="PTHR42730">
    <property type="entry name" value="2-OXOGLUTARATE SYNTHASE SUBUNIT KORC"/>
    <property type="match status" value="1"/>
</dbReference>